<evidence type="ECO:0000313" key="6">
    <source>
        <dbReference type="Proteomes" id="UP000006833"/>
    </source>
</evidence>
<keyword evidence="1" id="KW-0805">Transcription regulation</keyword>
<protein>
    <submittedName>
        <fullName evidence="5">Transcriptional regulator</fullName>
    </submittedName>
</protein>
<dbReference type="SMART" id="SM00419">
    <property type="entry name" value="HTH_CRP"/>
    <property type="match status" value="1"/>
</dbReference>
<dbReference type="Pfam" id="PF13545">
    <property type="entry name" value="HTH_Crp_2"/>
    <property type="match status" value="1"/>
</dbReference>
<dbReference type="PANTHER" id="PTHR24567">
    <property type="entry name" value="CRP FAMILY TRANSCRIPTIONAL REGULATORY PROTEIN"/>
    <property type="match status" value="1"/>
</dbReference>
<dbReference type="Gene3D" id="2.60.120.10">
    <property type="entry name" value="Jelly Rolls"/>
    <property type="match status" value="1"/>
</dbReference>
<accession>A8LN51</accession>
<dbReference type="SUPFAM" id="SSF46785">
    <property type="entry name" value="Winged helix' DNA-binding domain"/>
    <property type="match status" value="1"/>
</dbReference>
<dbReference type="STRING" id="398580.Dshi_0447"/>
<organism evidence="5 6">
    <name type="scientific">Dinoroseobacter shibae (strain DSM 16493 / NCIMB 14021 / DFL 12)</name>
    <dbReference type="NCBI Taxonomy" id="398580"/>
    <lineage>
        <taxon>Bacteria</taxon>
        <taxon>Pseudomonadati</taxon>
        <taxon>Pseudomonadota</taxon>
        <taxon>Alphaproteobacteria</taxon>
        <taxon>Rhodobacterales</taxon>
        <taxon>Roseobacteraceae</taxon>
        <taxon>Dinoroseobacter</taxon>
    </lineage>
</organism>
<keyword evidence="6" id="KW-1185">Reference proteome</keyword>
<dbReference type="HOGENOM" id="CLU_075053_0_0_5"/>
<dbReference type="CDD" id="cd00038">
    <property type="entry name" value="CAP_ED"/>
    <property type="match status" value="1"/>
</dbReference>
<evidence type="ECO:0000256" key="3">
    <source>
        <dbReference type="ARBA" id="ARBA00023163"/>
    </source>
</evidence>
<evidence type="ECO:0000256" key="2">
    <source>
        <dbReference type="ARBA" id="ARBA00023125"/>
    </source>
</evidence>
<dbReference type="InterPro" id="IPR036388">
    <property type="entry name" value="WH-like_DNA-bd_sf"/>
</dbReference>
<keyword evidence="2" id="KW-0238">DNA-binding</keyword>
<name>A8LN51_DINSH</name>
<proteinExistence type="predicted"/>
<dbReference type="InterPro" id="IPR000595">
    <property type="entry name" value="cNMP-bd_dom"/>
</dbReference>
<dbReference type="InterPro" id="IPR036390">
    <property type="entry name" value="WH_DNA-bd_sf"/>
</dbReference>
<evidence type="ECO:0000313" key="5">
    <source>
        <dbReference type="EMBL" id="ABV92195.1"/>
    </source>
</evidence>
<dbReference type="GO" id="GO:0003700">
    <property type="term" value="F:DNA-binding transcription factor activity"/>
    <property type="evidence" value="ECO:0007669"/>
    <property type="project" value="TreeGrafter"/>
</dbReference>
<dbReference type="AlphaFoldDB" id="A8LN51"/>
<keyword evidence="3" id="KW-0804">Transcription</keyword>
<dbReference type="Pfam" id="PF00027">
    <property type="entry name" value="cNMP_binding"/>
    <property type="match status" value="1"/>
</dbReference>
<dbReference type="InterPro" id="IPR012318">
    <property type="entry name" value="HTH_CRP"/>
</dbReference>
<dbReference type="InterPro" id="IPR018490">
    <property type="entry name" value="cNMP-bd_dom_sf"/>
</dbReference>
<evidence type="ECO:0000256" key="1">
    <source>
        <dbReference type="ARBA" id="ARBA00023015"/>
    </source>
</evidence>
<dbReference type="GO" id="GO:0003677">
    <property type="term" value="F:DNA binding"/>
    <property type="evidence" value="ECO:0007669"/>
    <property type="project" value="UniProtKB-KW"/>
</dbReference>
<reference evidence="6" key="1">
    <citation type="journal article" date="2010" name="ISME J.">
        <title>The complete genome sequence of the algal symbiont Dinoroseobacter shibae: a hitchhiker's guide to life in the sea.</title>
        <authorList>
            <person name="Wagner-Dobler I."/>
            <person name="Ballhausen B."/>
            <person name="Berger M."/>
            <person name="Brinkhoff T."/>
            <person name="Buchholz I."/>
            <person name="Bunk B."/>
            <person name="Cypionka H."/>
            <person name="Daniel R."/>
            <person name="Drepper T."/>
            <person name="Gerdts G."/>
            <person name="Hahnke S."/>
            <person name="Han C."/>
            <person name="Jahn D."/>
            <person name="Kalhoefer D."/>
            <person name="Kiss H."/>
            <person name="Klenk H.P."/>
            <person name="Kyrpides N."/>
            <person name="Liebl W."/>
            <person name="Liesegang H."/>
            <person name="Meincke L."/>
            <person name="Pati A."/>
            <person name="Petersen J."/>
            <person name="Piekarski T."/>
            <person name="Pommerenke C."/>
            <person name="Pradella S."/>
            <person name="Pukall R."/>
            <person name="Rabus R."/>
            <person name="Stackebrandt E."/>
            <person name="Thole S."/>
            <person name="Thompson L."/>
            <person name="Tielen P."/>
            <person name="Tomasch J."/>
            <person name="von Jan M."/>
            <person name="Wanphrut N."/>
            <person name="Wichels A."/>
            <person name="Zech H."/>
            <person name="Simon M."/>
        </authorList>
    </citation>
    <scope>NUCLEOTIDE SEQUENCE [LARGE SCALE GENOMIC DNA]</scope>
    <source>
        <strain evidence="6">DSM 16493 / NCIMB 14021 / DFL 12</strain>
    </source>
</reference>
<dbReference type="SUPFAM" id="SSF51206">
    <property type="entry name" value="cAMP-binding domain-like"/>
    <property type="match status" value="1"/>
</dbReference>
<dbReference type="OrthoDB" id="7584044at2"/>
<gene>
    <name evidence="5" type="ordered locus">Dshi_0447</name>
</gene>
<dbReference type="Gene3D" id="1.10.10.10">
    <property type="entry name" value="Winged helix-like DNA-binding domain superfamily/Winged helix DNA-binding domain"/>
    <property type="match status" value="1"/>
</dbReference>
<dbReference type="EMBL" id="CP000830">
    <property type="protein sequence ID" value="ABV92195.1"/>
    <property type="molecule type" value="Genomic_DNA"/>
</dbReference>
<dbReference type="eggNOG" id="COG0664">
    <property type="taxonomic scope" value="Bacteria"/>
</dbReference>
<dbReference type="PANTHER" id="PTHR24567:SF68">
    <property type="entry name" value="DNA-BINDING TRANSCRIPTIONAL DUAL REGULATOR CRP"/>
    <property type="match status" value="1"/>
</dbReference>
<evidence type="ECO:0000259" key="4">
    <source>
        <dbReference type="PROSITE" id="PS51063"/>
    </source>
</evidence>
<dbReference type="GO" id="GO:0005829">
    <property type="term" value="C:cytosol"/>
    <property type="evidence" value="ECO:0007669"/>
    <property type="project" value="TreeGrafter"/>
</dbReference>
<dbReference type="KEGG" id="dsh:Dshi_0447"/>
<dbReference type="Proteomes" id="UP000006833">
    <property type="component" value="Chromosome"/>
</dbReference>
<dbReference type="InterPro" id="IPR014710">
    <property type="entry name" value="RmlC-like_jellyroll"/>
</dbReference>
<sequence length="262" mass="28665">MTSRARSLLLHGSGSMAPEPRAGLLHGPVGRHVPTLIDLFLRVQPHPQIHTARRGKAVIREDDFADHAMLLLEGWVAFSKMLPDGESQIIDILLPGDFALIGAANAPLAAFSVETLSDARFINIGPGRVNGPEPEMARLRELMAAEIVRMQSRTSELLLRVGKGSAANRIAYALLEFFVRLEAVGMTSGTRFAFPMTQHKLGEFTGMSNVHVNRTLRRFEREGIVAYPAPPEIDLCDIDALCALAGLDLASFRNEIIARRAP</sequence>
<dbReference type="PROSITE" id="PS51063">
    <property type="entry name" value="HTH_CRP_2"/>
    <property type="match status" value="1"/>
</dbReference>
<dbReference type="InterPro" id="IPR050397">
    <property type="entry name" value="Env_Response_Regulators"/>
</dbReference>
<feature type="domain" description="HTH crp-type" evidence="4">
    <location>
        <begin position="164"/>
        <end position="239"/>
    </location>
</feature>